<dbReference type="PANTHER" id="PTHR36383:SF1">
    <property type="entry name" value="PROTEIN, PUTATIVE-RELATED"/>
    <property type="match status" value="1"/>
</dbReference>
<evidence type="ECO:0000256" key="2">
    <source>
        <dbReference type="SAM" id="Phobius"/>
    </source>
</evidence>
<proteinExistence type="predicted"/>
<feature type="coiled-coil region" evidence="1">
    <location>
        <begin position="94"/>
        <end position="165"/>
    </location>
</feature>
<organism evidence="3 4">
    <name type="scientific">Sphagnum jensenii</name>
    <dbReference type="NCBI Taxonomy" id="128206"/>
    <lineage>
        <taxon>Eukaryota</taxon>
        <taxon>Viridiplantae</taxon>
        <taxon>Streptophyta</taxon>
        <taxon>Embryophyta</taxon>
        <taxon>Bryophyta</taxon>
        <taxon>Sphagnophytina</taxon>
        <taxon>Sphagnopsida</taxon>
        <taxon>Sphagnales</taxon>
        <taxon>Sphagnaceae</taxon>
        <taxon>Sphagnum</taxon>
    </lineage>
</organism>
<reference evidence="3" key="1">
    <citation type="submission" date="2024-02" db="EMBL/GenBank/DDBJ databases">
        <authorList>
            <consortium name="ELIXIR-Norway"/>
            <consortium name="Elixir Norway"/>
        </authorList>
    </citation>
    <scope>NUCLEOTIDE SEQUENCE</scope>
</reference>
<dbReference type="EMBL" id="OZ020100">
    <property type="protein sequence ID" value="CAK9273797.1"/>
    <property type="molecule type" value="Genomic_DNA"/>
</dbReference>
<gene>
    <name evidence="3" type="ORF">CSSPJE1EN1_LOCUS19275</name>
</gene>
<accession>A0ABP0X556</accession>
<keyword evidence="1" id="KW-0175">Coiled coil</keyword>
<dbReference type="PANTHER" id="PTHR36383">
    <property type="entry name" value="OS09G0529350 PROTEIN"/>
    <property type="match status" value="1"/>
</dbReference>
<evidence type="ECO:0000256" key="1">
    <source>
        <dbReference type="SAM" id="Coils"/>
    </source>
</evidence>
<name>A0ABP0X556_9BRYO</name>
<keyword evidence="2" id="KW-0472">Membrane</keyword>
<keyword evidence="2" id="KW-0812">Transmembrane</keyword>
<keyword evidence="2" id="KW-1133">Transmembrane helix</keyword>
<dbReference type="Proteomes" id="UP001497444">
    <property type="component" value="Chromosome 5"/>
</dbReference>
<evidence type="ECO:0000313" key="4">
    <source>
        <dbReference type="Proteomes" id="UP001497444"/>
    </source>
</evidence>
<feature type="transmembrane region" description="Helical" evidence="2">
    <location>
        <begin position="218"/>
        <end position="244"/>
    </location>
</feature>
<keyword evidence="4" id="KW-1185">Reference proteome</keyword>
<sequence>MAAMASSILSLASPRSLTICTSSRLTSRRAFSVDGAALWRESSSRWKEGQEVRSTKHGWRGWTWNALDEESPADEERRFSLEEETEKLLQGDESQALLRDLAAAAQRVEASKRELDAVRRKEKQISELQAFLEHLDAEQAAADSMAKVTQDVLEAEAEMKAAELALVTARAGDLSTKWVAEVIDEDAERVESGKAAAVSTLAGTLASLPFSLVVDGGWGLGTLLSQGGIVLSCLLFGVTYRYIIRRDLGNLQLKSGAVAAFGLVRGIGQIDATQALVGFPETGIDKVLTAALEAGESIIIFAFAALAVDYCLRERLVSPFPSQKPHGS</sequence>
<evidence type="ECO:0000313" key="3">
    <source>
        <dbReference type="EMBL" id="CAK9273797.1"/>
    </source>
</evidence>
<protein>
    <submittedName>
        <fullName evidence="3">Uncharacterized protein</fullName>
    </submittedName>
</protein>